<proteinExistence type="predicted"/>
<feature type="coiled-coil region" evidence="1">
    <location>
        <begin position="76"/>
        <end position="103"/>
    </location>
</feature>
<reference evidence="3" key="1">
    <citation type="submission" date="2016-10" db="EMBL/GenBank/DDBJ databases">
        <authorList>
            <person name="Varghese N."/>
            <person name="Submissions S."/>
        </authorList>
    </citation>
    <scope>NUCLEOTIDE SEQUENCE [LARGE SCALE GENOMIC DNA]</scope>
    <source>
        <strain evidence="3">BL47</strain>
    </source>
</reference>
<evidence type="ECO:0000313" key="3">
    <source>
        <dbReference type="Proteomes" id="UP000198704"/>
    </source>
</evidence>
<dbReference type="Proteomes" id="UP000198704">
    <property type="component" value="Unassembled WGS sequence"/>
</dbReference>
<protein>
    <submittedName>
        <fullName evidence="2">Uncharacterized protein</fullName>
    </submittedName>
</protein>
<sequence length="152" mass="17343">MAHPTTREPDAIAGVIPPMRDPSLAFVVDPRRTLALIRQAGDQIQGFQAWRAVIQQRASGLFRRVYEDRTLKDAAIRELESHLSRMDRRNANLERTLSELVSDYERVVTRCMEAEFRAIHAEHRASRAEMAAVRLEDLLTRFGDGPGLAYKE</sequence>
<gene>
    <name evidence="2" type="ORF">SAMN05216360_10790</name>
</gene>
<accession>A0A1H0A5V4</accession>
<organism evidence="2 3">
    <name type="scientific">Methylobacterium phyllostachyos</name>
    <dbReference type="NCBI Taxonomy" id="582672"/>
    <lineage>
        <taxon>Bacteria</taxon>
        <taxon>Pseudomonadati</taxon>
        <taxon>Pseudomonadota</taxon>
        <taxon>Alphaproteobacteria</taxon>
        <taxon>Hyphomicrobiales</taxon>
        <taxon>Methylobacteriaceae</taxon>
        <taxon>Methylobacterium</taxon>
    </lineage>
</organism>
<dbReference type="AlphaFoldDB" id="A0A1H0A5V4"/>
<evidence type="ECO:0000256" key="1">
    <source>
        <dbReference type="SAM" id="Coils"/>
    </source>
</evidence>
<dbReference type="STRING" id="582672.SAMN05216360_10790"/>
<name>A0A1H0A5V4_9HYPH</name>
<evidence type="ECO:0000313" key="2">
    <source>
        <dbReference type="EMBL" id="SDN29152.1"/>
    </source>
</evidence>
<keyword evidence="3" id="KW-1185">Reference proteome</keyword>
<dbReference type="EMBL" id="FNHS01000007">
    <property type="protein sequence ID" value="SDN29152.1"/>
    <property type="molecule type" value="Genomic_DNA"/>
</dbReference>
<keyword evidence="1" id="KW-0175">Coiled coil</keyword>